<feature type="transmembrane region" description="Helical" evidence="11">
    <location>
        <begin position="225"/>
        <end position="252"/>
    </location>
</feature>
<gene>
    <name evidence="14" type="primary">ftsX</name>
    <name evidence="16" type="synonym">ftsX_1</name>
    <name evidence="14" type="ORF">CNEO_44360</name>
    <name evidence="16" type="ORF">CNEONATNEC25_01251</name>
    <name evidence="15" type="ORF">CQ394_00750</name>
</gene>
<evidence type="ECO:0000313" key="16">
    <source>
        <dbReference type="EMBL" id="VCT83654.1"/>
    </source>
</evidence>
<feature type="transmembrane region" description="Helical" evidence="11">
    <location>
        <begin position="272"/>
        <end position="298"/>
    </location>
</feature>
<dbReference type="PANTHER" id="PTHR47755:SF1">
    <property type="entry name" value="CELL DIVISION PROTEIN FTSX"/>
    <property type="match status" value="1"/>
</dbReference>
<reference evidence="15 17" key="1">
    <citation type="submission" date="2017-10" db="EMBL/GenBank/DDBJ databases">
        <title>Effective Description of Clostridium neonatale sp. nov. linked to necrotizing enterocolitis in neonates and a clarification of species assignable to the genus Clostridium (Prazmowski 1880) emend. Lawson and Rainey 2016.</title>
        <authorList>
            <person name="Bernard K."/>
            <person name="Burdz T."/>
            <person name="Wiebe D."/>
            <person name="Balcewich B."/>
            <person name="Alfa M."/>
            <person name="Bernier A.-M."/>
        </authorList>
    </citation>
    <scope>NUCLEOTIDE SEQUENCE [LARGE SCALE GENOMIC DNA]</scope>
    <source>
        <strain evidence="15 17">LCDC99A005</strain>
    </source>
</reference>
<evidence type="ECO:0000256" key="1">
    <source>
        <dbReference type="ARBA" id="ARBA00004651"/>
    </source>
</evidence>
<name>A0A2A7MFF8_9CLOT</name>
<dbReference type="AlphaFoldDB" id="A0A2A7MFF8"/>
<proteinExistence type="inferred from homology"/>
<evidence type="ECO:0000256" key="8">
    <source>
        <dbReference type="ARBA" id="ARBA00023136"/>
    </source>
</evidence>
<accession>A0A2A7MFF8</accession>
<evidence type="ECO:0000256" key="3">
    <source>
        <dbReference type="ARBA" id="ARBA00021907"/>
    </source>
</evidence>
<organism evidence="15 17">
    <name type="scientific">Clostridium neonatale</name>
    <dbReference type="NCBI Taxonomy" id="137838"/>
    <lineage>
        <taxon>Bacteria</taxon>
        <taxon>Bacillati</taxon>
        <taxon>Bacillota</taxon>
        <taxon>Clostridia</taxon>
        <taxon>Eubacteriales</taxon>
        <taxon>Clostridiaceae</taxon>
        <taxon>Clostridium</taxon>
    </lineage>
</organism>
<keyword evidence="7 11" id="KW-1133">Transmembrane helix</keyword>
<dbReference type="Pfam" id="PF18075">
    <property type="entry name" value="FtsX_ECD"/>
    <property type="match status" value="1"/>
</dbReference>
<dbReference type="EMBL" id="CAKJVE010000004">
    <property type="protein sequence ID" value="CAG9709724.1"/>
    <property type="molecule type" value="Genomic_DNA"/>
</dbReference>
<dbReference type="Gene3D" id="3.30.70.3040">
    <property type="match status" value="1"/>
</dbReference>
<evidence type="ECO:0000256" key="11">
    <source>
        <dbReference type="SAM" id="Phobius"/>
    </source>
</evidence>
<keyword evidence="17" id="KW-1185">Reference proteome</keyword>
<evidence type="ECO:0000259" key="13">
    <source>
        <dbReference type="Pfam" id="PF18075"/>
    </source>
</evidence>
<dbReference type="InterPro" id="IPR040690">
    <property type="entry name" value="FtsX_ECD"/>
</dbReference>
<dbReference type="InterPro" id="IPR003838">
    <property type="entry name" value="ABC3_permease_C"/>
</dbReference>
<dbReference type="RefSeq" id="WP_058294461.1">
    <property type="nucleotide sequence ID" value="NZ_CAKJVD010000052.1"/>
</dbReference>
<evidence type="ECO:0000256" key="9">
    <source>
        <dbReference type="ARBA" id="ARBA00023306"/>
    </source>
</evidence>
<dbReference type="PANTHER" id="PTHR47755">
    <property type="entry name" value="CELL DIVISION PROTEIN FTSX"/>
    <property type="match status" value="1"/>
</dbReference>
<dbReference type="InterPro" id="IPR058204">
    <property type="entry name" value="FtsX_firmicutes-type"/>
</dbReference>
<dbReference type="OrthoDB" id="9812531at2"/>
<evidence type="ECO:0000256" key="6">
    <source>
        <dbReference type="ARBA" id="ARBA00022692"/>
    </source>
</evidence>
<dbReference type="EMBL" id="PDCJ01000001">
    <property type="protein sequence ID" value="PEG30290.1"/>
    <property type="molecule type" value="Genomic_DNA"/>
</dbReference>
<dbReference type="Proteomes" id="UP000220840">
    <property type="component" value="Unassembled WGS sequence"/>
</dbReference>
<evidence type="ECO:0000256" key="7">
    <source>
        <dbReference type="ARBA" id="ARBA00022989"/>
    </source>
</evidence>
<comment type="subcellular location">
    <subcellularLocation>
        <location evidence="1">Cell membrane</location>
        <topology evidence="1">Multi-pass membrane protein</topology>
    </subcellularLocation>
</comment>
<feature type="domain" description="ABC3 transporter permease C-terminal" evidence="12">
    <location>
        <begin position="184"/>
        <end position="302"/>
    </location>
</feature>
<keyword evidence="4 10" id="KW-1003">Cell membrane</keyword>
<feature type="transmembrane region" description="Helical" evidence="11">
    <location>
        <begin position="21"/>
        <end position="45"/>
    </location>
</feature>
<dbReference type="PIRSF" id="PIRSF003097">
    <property type="entry name" value="FtsX"/>
    <property type="match status" value="1"/>
</dbReference>
<dbReference type="NCBIfam" id="NF038347">
    <property type="entry name" value="FtsX_Gpos"/>
    <property type="match status" value="1"/>
</dbReference>
<reference evidence="14" key="3">
    <citation type="submission" date="2021-10" db="EMBL/GenBank/DDBJ databases">
        <authorList>
            <person name="Mesa V."/>
        </authorList>
    </citation>
    <scope>NUCLEOTIDE SEQUENCE</scope>
    <source>
        <strain evidence="14">CC3_PB</strain>
    </source>
</reference>
<keyword evidence="9 10" id="KW-0131">Cell cycle</keyword>
<evidence type="ECO:0000256" key="10">
    <source>
        <dbReference type="PIRNR" id="PIRNR003097"/>
    </source>
</evidence>
<evidence type="ECO:0000259" key="12">
    <source>
        <dbReference type="Pfam" id="PF02687"/>
    </source>
</evidence>
<feature type="transmembrane region" description="Helical" evidence="11">
    <location>
        <begin position="181"/>
        <end position="204"/>
    </location>
</feature>
<dbReference type="GeneID" id="68876601"/>
<evidence type="ECO:0000256" key="5">
    <source>
        <dbReference type="ARBA" id="ARBA00022618"/>
    </source>
</evidence>
<evidence type="ECO:0000256" key="4">
    <source>
        <dbReference type="ARBA" id="ARBA00022475"/>
    </source>
</evidence>
<dbReference type="GO" id="GO:0005886">
    <property type="term" value="C:plasma membrane"/>
    <property type="evidence" value="ECO:0007669"/>
    <property type="project" value="UniProtKB-SubCell"/>
</dbReference>
<comment type="similarity">
    <text evidence="2 10">Belongs to the ABC-4 integral membrane protein family. FtsX subfamily.</text>
</comment>
<dbReference type="InterPro" id="IPR004513">
    <property type="entry name" value="FtsX"/>
</dbReference>
<dbReference type="Proteomes" id="UP000789738">
    <property type="component" value="Unassembled WGS sequence"/>
</dbReference>
<keyword evidence="8 10" id="KW-0472">Membrane</keyword>
<evidence type="ECO:0000313" key="14">
    <source>
        <dbReference type="EMBL" id="CAG9709724.1"/>
    </source>
</evidence>
<dbReference type="EMBL" id="UWJD01000001">
    <property type="protein sequence ID" value="VCT83654.1"/>
    <property type="molecule type" value="Genomic_DNA"/>
</dbReference>
<comment type="function">
    <text evidence="10">Part of the ABC transporter FtsEX involved in asymmetric cellular division facilitating the initiation of sporulation.</text>
</comment>
<reference evidence="16 18" key="2">
    <citation type="submission" date="2018-06" db="EMBL/GenBank/DDBJ databases">
        <authorList>
            <consortium name="IHU Genomes"/>
        </authorList>
    </citation>
    <scope>NUCLEOTIDE SEQUENCE [LARGE SCALE GENOMIC DNA]</scope>
    <source>
        <strain evidence="16 18">NEC25</strain>
    </source>
</reference>
<dbReference type="GO" id="GO:0051301">
    <property type="term" value="P:cell division"/>
    <property type="evidence" value="ECO:0007669"/>
    <property type="project" value="UniProtKB-KW"/>
</dbReference>
<keyword evidence="5 10" id="KW-0132">Cell division</keyword>
<dbReference type="Pfam" id="PF02687">
    <property type="entry name" value="FtsX"/>
    <property type="match status" value="1"/>
</dbReference>
<dbReference type="Proteomes" id="UP000431451">
    <property type="component" value="Unassembled WGS sequence"/>
</dbReference>
<evidence type="ECO:0000313" key="17">
    <source>
        <dbReference type="Proteomes" id="UP000220840"/>
    </source>
</evidence>
<dbReference type="STRING" id="137838.GCA_001458595_01588"/>
<evidence type="ECO:0000313" key="18">
    <source>
        <dbReference type="Proteomes" id="UP000431451"/>
    </source>
</evidence>
<feature type="domain" description="FtsX extracellular" evidence="13">
    <location>
        <begin position="60"/>
        <end position="159"/>
    </location>
</feature>
<evidence type="ECO:0000256" key="2">
    <source>
        <dbReference type="ARBA" id="ARBA00007379"/>
    </source>
</evidence>
<keyword evidence="6 11" id="KW-0812">Transmembrane</keyword>
<protein>
    <recommendedName>
        <fullName evidence="3 10">Cell division protein FtsX</fullName>
    </recommendedName>
</protein>
<sequence length="304" mass="33985">MKLRTVRQLSGEGISNIFKNRLVSFVAFTTVLISLTIFGAFFSIIEVSKINIENLQDKIELIAFIENDTKEERIETMKNEISKLPNVEKVTFVSQEEGLTKYKDSFEEEGDSEMERIINEVSKNGENPIPASFEIKLIDTTQNKEIKAELEQYSEIYKVNDDDVITRFLSGLNETVKTASLISTVVLGFASILLIVNTIKISVYTRRREIGIMKYIGATNNFIRLPFLIEGGAIGAIGGTVSIIIVSTVYSIVCKNIMSNPIMDSLIYPSTWELLSTLIPIVLGIGIIMGVIGSFISIRKYLEV</sequence>
<evidence type="ECO:0000313" key="15">
    <source>
        <dbReference type="EMBL" id="PEG30290.1"/>
    </source>
</evidence>